<gene>
    <name evidence="4" type="ORF">SAMN04487935_0717</name>
</gene>
<dbReference type="EMBL" id="FNEZ01000001">
    <property type="protein sequence ID" value="SDJ33293.1"/>
    <property type="molecule type" value="Genomic_DNA"/>
</dbReference>
<evidence type="ECO:0000259" key="3">
    <source>
        <dbReference type="Pfam" id="PF14257"/>
    </source>
</evidence>
<dbReference type="Proteomes" id="UP000199580">
    <property type="component" value="Unassembled WGS sequence"/>
</dbReference>
<keyword evidence="1" id="KW-0175">Coiled coil</keyword>
<dbReference type="STRING" id="1128970.SAMN04487935_0717"/>
<reference evidence="4 5" key="1">
    <citation type="submission" date="2016-10" db="EMBL/GenBank/DDBJ databases">
        <authorList>
            <person name="de Groot N.N."/>
        </authorList>
    </citation>
    <scope>NUCLEOTIDE SEQUENCE [LARGE SCALE GENOMIC DNA]</scope>
    <source>
        <strain evidence="4 5">CGMCC 1.10076</strain>
    </source>
</reference>
<sequence>MKTTLPFLIFLLFCFSACTKHPSEETYDSKISSVRLPASDLKKDKVASDSDKKIIRNANLKFQSENPEETYLQIGKTAKKCNAIIENDNQEKSDSEISRTLIIRVPSQNFEPFLSEIGKGVAYFDTREITSSDVTEQYIDSETRLKNKRVLETRYLELLKKAGKVSEILEIEKELSDVREEIESKEAQLKYLQSQVSMSAITISFYKPVAHGNGVTISYGSKMWNAVAEGFYGFSGFLLGLLYIWPFITILVVLFFVFRKKLRRRKTL</sequence>
<feature type="transmembrane region" description="Helical" evidence="2">
    <location>
        <begin position="231"/>
        <end position="258"/>
    </location>
</feature>
<dbReference type="OrthoDB" id="5381491at2"/>
<name>A0A1G8SVR0_9FLAO</name>
<protein>
    <recommendedName>
        <fullName evidence="3">DUF4349 domain-containing protein</fullName>
    </recommendedName>
</protein>
<keyword evidence="5" id="KW-1185">Reference proteome</keyword>
<evidence type="ECO:0000256" key="1">
    <source>
        <dbReference type="SAM" id="Coils"/>
    </source>
</evidence>
<evidence type="ECO:0000313" key="5">
    <source>
        <dbReference type="Proteomes" id="UP000199580"/>
    </source>
</evidence>
<organism evidence="4 5">
    <name type="scientific">Flavobacterium noncentrifugens</name>
    <dbReference type="NCBI Taxonomy" id="1128970"/>
    <lineage>
        <taxon>Bacteria</taxon>
        <taxon>Pseudomonadati</taxon>
        <taxon>Bacteroidota</taxon>
        <taxon>Flavobacteriia</taxon>
        <taxon>Flavobacteriales</taxon>
        <taxon>Flavobacteriaceae</taxon>
        <taxon>Flavobacterium</taxon>
    </lineage>
</organism>
<evidence type="ECO:0000256" key="2">
    <source>
        <dbReference type="SAM" id="Phobius"/>
    </source>
</evidence>
<dbReference type="AlphaFoldDB" id="A0A1G8SVR0"/>
<dbReference type="Pfam" id="PF14257">
    <property type="entry name" value="DUF4349"/>
    <property type="match status" value="1"/>
</dbReference>
<feature type="domain" description="DUF4349" evidence="3">
    <location>
        <begin position="52"/>
        <end position="258"/>
    </location>
</feature>
<proteinExistence type="predicted"/>
<dbReference type="RefSeq" id="WP_091391869.1">
    <property type="nucleotide sequence ID" value="NZ_BKAI01000002.1"/>
</dbReference>
<evidence type="ECO:0000313" key="4">
    <source>
        <dbReference type="EMBL" id="SDJ33293.1"/>
    </source>
</evidence>
<accession>A0A1G8SVR0</accession>
<feature type="coiled-coil region" evidence="1">
    <location>
        <begin position="168"/>
        <end position="195"/>
    </location>
</feature>
<keyword evidence="2" id="KW-1133">Transmembrane helix</keyword>
<keyword evidence="2" id="KW-0812">Transmembrane</keyword>
<keyword evidence="2" id="KW-0472">Membrane</keyword>
<dbReference type="InterPro" id="IPR025645">
    <property type="entry name" value="DUF4349"/>
</dbReference>